<keyword evidence="1" id="KW-0472">Membrane</keyword>
<dbReference type="GO" id="GO:0004175">
    <property type="term" value="F:endopeptidase activity"/>
    <property type="evidence" value="ECO:0007669"/>
    <property type="project" value="UniProtKB-ARBA"/>
</dbReference>
<keyword evidence="1" id="KW-0812">Transmembrane</keyword>
<gene>
    <name evidence="3" type="ORF">DEAC_c36670</name>
</gene>
<evidence type="ECO:0000313" key="4">
    <source>
        <dbReference type="Proteomes" id="UP000036356"/>
    </source>
</evidence>
<dbReference type="GO" id="GO:0080120">
    <property type="term" value="P:CAAX-box protein maturation"/>
    <property type="evidence" value="ECO:0007669"/>
    <property type="project" value="UniProtKB-ARBA"/>
</dbReference>
<feature type="domain" description="CAAX prenyl protease 2/Lysostaphin resistance protein A-like" evidence="2">
    <location>
        <begin position="79"/>
        <end position="127"/>
    </location>
</feature>
<dbReference type="Pfam" id="PF02517">
    <property type="entry name" value="Rce1-like"/>
    <property type="match status" value="1"/>
</dbReference>
<dbReference type="InterPro" id="IPR003675">
    <property type="entry name" value="Rce1/LyrA-like_dom"/>
</dbReference>
<dbReference type="Proteomes" id="UP000036356">
    <property type="component" value="Unassembled WGS sequence"/>
</dbReference>
<dbReference type="EMBL" id="LDZY01000014">
    <property type="protein sequence ID" value="KLU64465.1"/>
    <property type="molecule type" value="Genomic_DNA"/>
</dbReference>
<dbReference type="PATRIC" id="fig|476652.3.peg.3870"/>
<accession>A0A0J1FLX5</accession>
<keyword evidence="1" id="KW-1133">Transmembrane helix</keyword>
<comment type="caution">
    <text evidence="3">The sequence shown here is derived from an EMBL/GenBank/DDBJ whole genome shotgun (WGS) entry which is preliminary data.</text>
</comment>
<evidence type="ECO:0000256" key="1">
    <source>
        <dbReference type="SAM" id="Phobius"/>
    </source>
</evidence>
<name>A0A0J1FLX5_9FIRM</name>
<reference evidence="3 4" key="1">
    <citation type="submission" date="2015-06" db="EMBL/GenBank/DDBJ databases">
        <title>Draft genome of the moderately acidophilic sulfate reducer Candidatus Desulfosporosinus acididurans strain M1.</title>
        <authorList>
            <person name="Poehlein A."/>
            <person name="Petzsch P."/>
            <person name="Johnson B.D."/>
            <person name="Schloemann M."/>
            <person name="Daniel R."/>
            <person name="Muehling M."/>
        </authorList>
    </citation>
    <scope>NUCLEOTIDE SEQUENCE [LARGE SCALE GENOMIC DNA]</scope>
    <source>
        <strain evidence="3 4">M1</strain>
    </source>
</reference>
<organism evidence="3 4">
    <name type="scientific">Desulfosporosinus acididurans</name>
    <dbReference type="NCBI Taxonomy" id="476652"/>
    <lineage>
        <taxon>Bacteria</taxon>
        <taxon>Bacillati</taxon>
        <taxon>Bacillota</taxon>
        <taxon>Clostridia</taxon>
        <taxon>Eubacteriales</taxon>
        <taxon>Desulfitobacteriaceae</taxon>
        <taxon>Desulfosporosinus</taxon>
    </lineage>
</organism>
<proteinExistence type="predicted"/>
<evidence type="ECO:0000313" key="3">
    <source>
        <dbReference type="EMBL" id="KLU64465.1"/>
    </source>
</evidence>
<dbReference type="AlphaFoldDB" id="A0A0J1FLX5"/>
<sequence>MIGRAYDVFLIPSKWIVPVFQSGTYVMTAILIWLLISVLIGMFLGAIFSRLTRLQVSRQSIHIHIMTAFLLLKNQLPHYFLVQLNSAAILEEPLFHGFFWGYLKNWGWKESWIWLTQAGLFVIGHIY</sequence>
<evidence type="ECO:0000259" key="2">
    <source>
        <dbReference type="Pfam" id="PF02517"/>
    </source>
</evidence>
<protein>
    <recommendedName>
        <fullName evidence="2">CAAX prenyl protease 2/Lysostaphin resistance protein A-like domain-containing protein</fullName>
    </recommendedName>
</protein>
<keyword evidence="4" id="KW-1185">Reference proteome</keyword>
<feature type="transmembrane region" description="Helical" evidence="1">
    <location>
        <begin position="25"/>
        <end position="48"/>
    </location>
</feature>